<name>A0A0V1LY26_9BILA</name>
<evidence type="ECO:0000313" key="1">
    <source>
        <dbReference type="EMBL" id="KRZ64403.1"/>
    </source>
</evidence>
<dbReference type="Proteomes" id="UP000054843">
    <property type="component" value="Unassembled WGS sequence"/>
</dbReference>
<organism evidence="1 2">
    <name type="scientific">Trichinella papuae</name>
    <dbReference type="NCBI Taxonomy" id="268474"/>
    <lineage>
        <taxon>Eukaryota</taxon>
        <taxon>Metazoa</taxon>
        <taxon>Ecdysozoa</taxon>
        <taxon>Nematoda</taxon>
        <taxon>Enoplea</taxon>
        <taxon>Dorylaimia</taxon>
        <taxon>Trichinellida</taxon>
        <taxon>Trichinellidae</taxon>
        <taxon>Trichinella</taxon>
    </lineage>
</organism>
<evidence type="ECO:0000313" key="2">
    <source>
        <dbReference type="Proteomes" id="UP000054843"/>
    </source>
</evidence>
<keyword evidence="2" id="KW-1185">Reference proteome</keyword>
<proteinExistence type="predicted"/>
<sequence>MQGVSTVEVGTEQHGVRVSYVFIAPLYDLRSGELVMEFAFRCH</sequence>
<dbReference type="AlphaFoldDB" id="A0A0V1LY26"/>
<reference evidence="1 2" key="1">
    <citation type="submission" date="2015-01" db="EMBL/GenBank/DDBJ databases">
        <title>Evolution of Trichinella species and genotypes.</title>
        <authorList>
            <person name="Korhonen P.K."/>
            <person name="Edoardo P."/>
            <person name="Giuseppe L.R."/>
            <person name="Gasser R.B."/>
        </authorList>
    </citation>
    <scope>NUCLEOTIDE SEQUENCE [LARGE SCALE GENOMIC DNA]</scope>
    <source>
        <strain evidence="1">ISS1980</strain>
    </source>
</reference>
<gene>
    <name evidence="1" type="ORF">T10_9907</name>
</gene>
<protein>
    <submittedName>
        <fullName evidence="1">Uncharacterized protein</fullName>
    </submittedName>
</protein>
<accession>A0A0V1LY26</accession>
<comment type="caution">
    <text evidence="1">The sequence shown here is derived from an EMBL/GenBank/DDBJ whole genome shotgun (WGS) entry which is preliminary data.</text>
</comment>
<dbReference type="EMBL" id="JYDO01001136">
    <property type="protein sequence ID" value="KRZ64403.1"/>
    <property type="molecule type" value="Genomic_DNA"/>
</dbReference>